<dbReference type="GO" id="GO:1904047">
    <property type="term" value="F:S-adenosyl-L-methionine binding"/>
    <property type="evidence" value="ECO:0007669"/>
    <property type="project" value="TreeGrafter"/>
</dbReference>
<dbReference type="GO" id="GO:0009307">
    <property type="term" value="P:DNA restriction-modification system"/>
    <property type="evidence" value="ECO:0007669"/>
    <property type="project" value="InterPro"/>
</dbReference>
<evidence type="ECO:0000313" key="9">
    <source>
        <dbReference type="EMBL" id="SHH74508.1"/>
    </source>
</evidence>
<dbReference type="PROSITE" id="PS00092">
    <property type="entry name" value="N6_MTASE"/>
    <property type="match status" value="1"/>
</dbReference>
<dbReference type="Gene3D" id="1.10.1020.10">
    <property type="entry name" value="Adenine-specific Methyltransferase, Domain 2"/>
    <property type="match status" value="1"/>
</dbReference>
<dbReference type="InterPro" id="IPR029063">
    <property type="entry name" value="SAM-dependent_MTases_sf"/>
</dbReference>
<dbReference type="PANTHER" id="PTHR30481:SF3">
    <property type="entry name" value="DNA ADENINE METHYLASE"/>
    <property type="match status" value="1"/>
</dbReference>
<comment type="similarity">
    <text evidence="1 8">Belongs to the N(4)/N(6)-methyltransferase family.</text>
</comment>
<feature type="binding site" evidence="7">
    <location>
        <position position="208"/>
    </location>
    <ligand>
        <name>S-adenosyl-L-methionine</name>
        <dbReference type="ChEBI" id="CHEBI:59789"/>
    </ligand>
</feature>
<dbReference type="GO" id="GO:0043565">
    <property type="term" value="F:sequence-specific DNA binding"/>
    <property type="evidence" value="ECO:0007669"/>
    <property type="project" value="TreeGrafter"/>
</dbReference>
<feature type="binding site" evidence="7">
    <location>
        <position position="11"/>
    </location>
    <ligand>
        <name>S-adenosyl-L-methionine</name>
        <dbReference type="ChEBI" id="CHEBI:59789"/>
    </ligand>
</feature>
<dbReference type="GO" id="GO:0009007">
    <property type="term" value="F:site-specific DNA-methyltransferase (adenine-specific) activity"/>
    <property type="evidence" value="ECO:0007669"/>
    <property type="project" value="UniProtKB-UniRule"/>
</dbReference>
<sequence length="303" mass="35281">MNKRAKPFLKWAGGKTQLLEQLQENYPDKLKNGEVKKYIEPFIGGGAVFFSLVSQYNFEQVILNDINEEVILTYKVIQNNVEELIEYLLKVENEYLESEMEKKEEIFYGHREAFNKEKLEIDYENYSEQWISHAARMIMLNKTCFNGLYRLNRKGLYNVPFGKRKSVTICDFDNLRAVSEALEGVTFVTGDFENLTEYIDKGSFVYLDPPYRPLSNTASFTDYSKVSFNDESQIRLAEWTKLLDSRGALFMLSNSDPTNADENDKFFDDLYSDFTIDRVHASRMINSKGTGRGKVREILVKNY</sequence>
<evidence type="ECO:0000256" key="2">
    <source>
        <dbReference type="ARBA" id="ARBA00011900"/>
    </source>
</evidence>
<dbReference type="OrthoDB" id="9805629at2"/>
<comment type="catalytic activity">
    <reaction evidence="6 8">
        <text>a 2'-deoxyadenosine in DNA + S-adenosyl-L-methionine = an N(6)-methyl-2'-deoxyadenosine in DNA + S-adenosyl-L-homocysteine + H(+)</text>
        <dbReference type="Rhea" id="RHEA:15197"/>
        <dbReference type="Rhea" id="RHEA-COMP:12418"/>
        <dbReference type="Rhea" id="RHEA-COMP:12419"/>
        <dbReference type="ChEBI" id="CHEBI:15378"/>
        <dbReference type="ChEBI" id="CHEBI:57856"/>
        <dbReference type="ChEBI" id="CHEBI:59789"/>
        <dbReference type="ChEBI" id="CHEBI:90615"/>
        <dbReference type="ChEBI" id="CHEBI:90616"/>
        <dbReference type="EC" id="2.1.1.72"/>
    </reaction>
</comment>
<dbReference type="InterPro" id="IPR023095">
    <property type="entry name" value="Ade_MeTrfase_dom_2"/>
</dbReference>
<dbReference type="GO" id="GO:0032259">
    <property type="term" value="P:methylation"/>
    <property type="evidence" value="ECO:0007669"/>
    <property type="project" value="UniProtKB-KW"/>
</dbReference>
<feature type="binding site" evidence="7">
    <location>
        <position position="65"/>
    </location>
    <ligand>
        <name>S-adenosyl-L-methionine</name>
        <dbReference type="ChEBI" id="CHEBI:59789"/>
    </ligand>
</feature>
<dbReference type="NCBIfam" id="TIGR00571">
    <property type="entry name" value="dam"/>
    <property type="match status" value="1"/>
</dbReference>
<reference evidence="9 10" key="1">
    <citation type="submission" date="2016-11" db="EMBL/GenBank/DDBJ databases">
        <authorList>
            <person name="Jaros S."/>
            <person name="Januszkiewicz K."/>
            <person name="Wedrychowicz H."/>
        </authorList>
    </citation>
    <scope>NUCLEOTIDE SEQUENCE [LARGE SCALE GENOMIC DNA]</scope>
    <source>
        <strain evidence="9 10">DSM 8605</strain>
    </source>
</reference>
<name>A0A1M5VH48_9CLOT</name>
<dbReference type="PANTHER" id="PTHR30481">
    <property type="entry name" value="DNA ADENINE METHYLASE"/>
    <property type="match status" value="1"/>
</dbReference>
<dbReference type="PIRSF" id="PIRSF000398">
    <property type="entry name" value="M_m6A_EcoRV"/>
    <property type="match status" value="1"/>
</dbReference>
<dbReference type="Gene3D" id="3.40.50.150">
    <property type="entry name" value="Vaccinia Virus protein VP39"/>
    <property type="match status" value="1"/>
</dbReference>
<evidence type="ECO:0000256" key="8">
    <source>
        <dbReference type="RuleBase" id="RU361257"/>
    </source>
</evidence>
<dbReference type="PRINTS" id="PR00505">
    <property type="entry name" value="D12N6MTFRASE"/>
</dbReference>
<evidence type="ECO:0000256" key="7">
    <source>
        <dbReference type="PIRSR" id="PIRSR000398-1"/>
    </source>
</evidence>
<evidence type="ECO:0000256" key="3">
    <source>
        <dbReference type="ARBA" id="ARBA00022603"/>
    </source>
</evidence>
<keyword evidence="5 8" id="KW-0949">S-adenosyl-L-methionine</keyword>
<accession>A0A1M5VH48</accession>
<dbReference type="STRING" id="1121316.SAMN02745207_02302"/>
<dbReference type="EC" id="2.1.1.72" evidence="2 8"/>
<gene>
    <name evidence="9" type="ORF">SAMN02745207_02302</name>
</gene>
<dbReference type="InterPro" id="IPR012263">
    <property type="entry name" value="M_m6A_EcoRV"/>
</dbReference>
<dbReference type="Proteomes" id="UP000184447">
    <property type="component" value="Unassembled WGS sequence"/>
</dbReference>
<dbReference type="EMBL" id="FQXM01000011">
    <property type="protein sequence ID" value="SHH74508.1"/>
    <property type="molecule type" value="Genomic_DNA"/>
</dbReference>
<keyword evidence="10" id="KW-1185">Reference proteome</keyword>
<proteinExistence type="inferred from homology"/>
<organism evidence="9 10">
    <name type="scientific">Clostridium grantii DSM 8605</name>
    <dbReference type="NCBI Taxonomy" id="1121316"/>
    <lineage>
        <taxon>Bacteria</taxon>
        <taxon>Bacillati</taxon>
        <taxon>Bacillota</taxon>
        <taxon>Clostridia</taxon>
        <taxon>Eubacteriales</taxon>
        <taxon>Clostridiaceae</taxon>
        <taxon>Clostridium</taxon>
    </lineage>
</organism>
<evidence type="ECO:0000256" key="5">
    <source>
        <dbReference type="ARBA" id="ARBA00022691"/>
    </source>
</evidence>
<evidence type="ECO:0000313" key="10">
    <source>
        <dbReference type="Proteomes" id="UP000184447"/>
    </source>
</evidence>
<evidence type="ECO:0000256" key="4">
    <source>
        <dbReference type="ARBA" id="ARBA00022679"/>
    </source>
</evidence>
<dbReference type="RefSeq" id="WP_073338573.1">
    <property type="nucleotide sequence ID" value="NZ_FQXM01000011.1"/>
</dbReference>
<keyword evidence="4 8" id="KW-0808">Transferase</keyword>
<evidence type="ECO:0000256" key="6">
    <source>
        <dbReference type="ARBA" id="ARBA00047942"/>
    </source>
</evidence>
<dbReference type="Pfam" id="PF02086">
    <property type="entry name" value="MethyltransfD12"/>
    <property type="match status" value="1"/>
</dbReference>
<dbReference type="AlphaFoldDB" id="A0A1M5VH48"/>
<keyword evidence="3 8" id="KW-0489">Methyltransferase</keyword>
<dbReference type="InterPro" id="IPR012327">
    <property type="entry name" value="MeTrfase_D12"/>
</dbReference>
<dbReference type="GO" id="GO:0006298">
    <property type="term" value="P:mismatch repair"/>
    <property type="evidence" value="ECO:0007669"/>
    <property type="project" value="TreeGrafter"/>
</dbReference>
<dbReference type="SUPFAM" id="SSF53335">
    <property type="entry name" value="S-adenosyl-L-methionine-dependent methyltransferases"/>
    <property type="match status" value="1"/>
</dbReference>
<evidence type="ECO:0000256" key="1">
    <source>
        <dbReference type="ARBA" id="ARBA00006594"/>
    </source>
</evidence>
<feature type="binding site" evidence="7">
    <location>
        <position position="15"/>
    </location>
    <ligand>
        <name>S-adenosyl-L-methionine</name>
        <dbReference type="ChEBI" id="CHEBI:59789"/>
    </ligand>
</feature>
<protein>
    <recommendedName>
        <fullName evidence="2 8">Site-specific DNA-methyltransferase (adenine-specific)</fullName>
        <ecNumber evidence="2 8">2.1.1.72</ecNumber>
    </recommendedName>
</protein>
<dbReference type="InterPro" id="IPR002052">
    <property type="entry name" value="DNA_methylase_N6_adenine_CS"/>
</dbReference>